<proteinExistence type="predicted"/>
<dbReference type="AlphaFoldDB" id="A0A0F9S9Z6"/>
<name>A0A0F9S9Z6_9ZZZZ</name>
<sequence length="83" mass="9406">MTNAEQKMQKLERENEKLRAKLAAKSNIRFKVAAKGGVSVYGLNSRFPVTLYAQQWTRLLASSSAIEQFIDVNRDKLAFKDAD</sequence>
<keyword evidence="1" id="KW-0175">Coiled coil</keyword>
<reference evidence="2" key="1">
    <citation type="journal article" date="2015" name="Nature">
        <title>Complex archaea that bridge the gap between prokaryotes and eukaryotes.</title>
        <authorList>
            <person name="Spang A."/>
            <person name="Saw J.H."/>
            <person name="Jorgensen S.L."/>
            <person name="Zaremba-Niedzwiedzka K."/>
            <person name="Martijn J."/>
            <person name="Lind A.E."/>
            <person name="van Eijk R."/>
            <person name="Schleper C."/>
            <person name="Guy L."/>
            <person name="Ettema T.J."/>
        </authorList>
    </citation>
    <scope>NUCLEOTIDE SEQUENCE</scope>
</reference>
<feature type="coiled-coil region" evidence="1">
    <location>
        <begin position="1"/>
        <end position="28"/>
    </location>
</feature>
<accession>A0A0F9S9Z6</accession>
<comment type="caution">
    <text evidence="2">The sequence shown here is derived from an EMBL/GenBank/DDBJ whole genome shotgun (WGS) entry which is preliminary data.</text>
</comment>
<evidence type="ECO:0000256" key="1">
    <source>
        <dbReference type="SAM" id="Coils"/>
    </source>
</evidence>
<evidence type="ECO:0000313" key="2">
    <source>
        <dbReference type="EMBL" id="KKN26203.1"/>
    </source>
</evidence>
<protein>
    <submittedName>
        <fullName evidence="2">Uncharacterized protein</fullName>
    </submittedName>
</protein>
<organism evidence="2">
    <name type="scientific">marine sediment metagenome</name>
    <dbReference type="NCBI Taxonomy" id="412755"/>
    <lineage>
        <taxon>unclassified sequences</taxon>
        <taxon>metagenomes</taxon>
        <taxon>ecological metagenomes</taxon>
    </lineage>
</organism>
<dbReference type="EMBL" id="LAZR01002738">
    <property type="protein sequence ID" value="KKN26203.1"/>
    <property type="molecule type" value="Genomic_DNA"/>
</dbReference>
<gene>
    <name evidence="2" type="ORF">LCGC14_0876910</name>
</gene>